<sequence>MAIDMGRCRLPSANASGGFPRLHSLGMGSEDISSVAAESLLSRYAGVANLSVHRSGRVLSHNDVALLKENIPLLEEELSRDSESPESSAQLFNASALTDLLALHKALISPVRRLYTEILSEIFLLAIPDGWLEELCGTVIHPCTQVCHVWREVALGTPSLWSTICINIDSGALVELSKGFFVLLGSPSESEVELPSDVEVDSEADDEGSGGDAYDVAGDDNGGSAGRDEGPSDDGVHESPEETAHDDLEASSEVASREDDDTAGQSSRMCEEDEEEPDNWEWITNIYLERSARVPLTIEYHVGMEYSGPTFWEDASWLLLLQHPERWKHVTITSPLNLFRRFEPPPPFALLEYLELRLYEHADEESQPLQFFSNAPCLRNLITTTHTLPYHYADPKDVLPPSWKSLVEVRMGEYHFDYGDDACTIANTSVIHQHCAATLQECSIWAHEPAQRSYSPSLHSKDYPVLRALEMTDFGMEFSELIRSAPKLESVRMRADPGYYGLTLHHLTQMLSRMTCANLTSLFLVCVQAMPQDVIECLKAAPTLGELDIMEWETCDYGGYGDYDMIISVEVLHALTRSDERPASLSMLPSLERLALNAPVMPELHSSDERQMVQAVLDMVHSRVRPREAEGLRALQQFHSTIKAIERVTVEYVRQHKNDAEL</sequence>
<protein>
    <submittedName>
        <fullName evidence="2">Uncharacterized protein</fullName>
    </submittedName>
</protein>
<name>D8Q235_SCHCM</name>
<dbReference type="GeneID" id="9596048"/>
<organism evidence="3">
    <name type="scientific">Schizophyllum commune (strain H4-8 / FGSC 9210)</name>
    <name type="common">Split gill fungus</name>
    <dbReference type="NCBI Taxonomy" id="578458"/>
    <lineage>
        <taxon>Eukaryota</taxon>
        <taxon>Fungi</taxon>
        <taxon>Dikarya</taxon>
        <taxon>Basidiomycota</taxon>
        <taxon>Agaricomycotina</taxon>
        <taxon>Agaricomycetes</taxon>
        <taxon>Agaricomycetidae</taxon>
        <taxon>Agaricales</taxon>
        <taxon>Schizophyllaceae</taxon>
        <taxon>Schizophyllum</taxon>
    </lineage>
</organism>
<gene>
    <name evidence="2" type="ORF">SCHCODRAFT_234461</name>
</gene>
<dbReference type="VEuPathDB" id="FungiDB:SCHCODRAFT_02620141"/>
<dbReference type="EMBL" id="GL377305">
    <property type="protein sequence ID" value="EFI98613.1"/>
    <property type="molecule type" value="Genomic_DNA"/>
</dbReference>
<keyword evidence="3" id="KW-1185">Reference proteome</keyword>
<evidence type="ECO:0000313" key="3">
    <source>
        <dbReference type="Proteomes" id="UP000007431"/>
    </source>
</evidence>
<feature type="region of interest" description="Disordered" evidence="1">
    <location>
        <begin position="192"/>
        <end position="276"/>
    </location>
</feature>
<proteinExistence type="predicted"/>
<dbReference type="KEGG" id="scm:SCHCO_02620141"/>
<dbReference type="Proteomes" id="UP000007431">
    <property type="component" value="Unassembled WGS sequence"/>
</dbReference>
<feature type="compositionally biased region" description="Acidic residues" evidence="1">
    <location>
        <begin position="192"/>
        <end position="209"/>
    </location>
</feature>
<evidence type="ECO:0000256" key="1">
    <source>
        <dbReference type="SAM" id="MobiDB-lite"/>
    </source>
</evidence>
<dbReference type="AlphaFoldDB" id="D8Q235"/>
<dbReference type="HOGENOM" id="CLU_018544_13_0_1"/>
<evidence type="ECO:0000313" key="2">
    <source>
        <dbReference type="EMBL" id="EFI98613.1"/>
    </source>
</evidence>
<dbReference type="OrthoDB" id="2904092at2759"/>
<reference evidence="2 3" key="1">
    <citation type="journal article" date="2010" name="Nat. Biotechnol.">
        <title>Genome sequence of the model mushroom Schizophyllum commune.</title>
        <authorList>
            <person name="Ohm R.A."/>
            <person name="de Jong J.F."/>
            <person name="Lugones L.G."/>
            <person name="Aerts A."/>
            <person name="Kothe E."/>
            <person name="Stajich J.E."/>
            <person name="de Vries R.P."/>
            <person name="Record E."/>
            <person name="Levasseur A."/>
            <person name="Baker S.E."/>
            <person name="Bartholomew K.A."/>
            <person name="Coutinho P.M."/>
            <person name="Erdmann S."/>
            <person name="Fowler T.J."/>
            <person name="Gathman A.C."/>
            <person name="Lombard V."/>
            <person name="Henrissat B."/>
            <person name="Knabe N."/>
            <person name="Kuees U."/>
            <person name="Lilly W.W."/>
            <person name="Lindquist E."/>
            <person name="Lucas S."/>
            <person name="Magnuson J.K."/>
            <person name="Piumi F."/>
            <person name="Raudaskoski M."/>
            <person name="Salamov A."/>
            <person name="Schmutz J."/>
            <person name="Schwarze F.W.M.R."/>
            <person name="vanKuyk P.A."/>
            <person name="Horton J.S."/>
            <person name="Grigoriev I.V."/>
            <person name="Woesten H.A.B."/>
        </authorList>
    </citation>
    <scope>NUCLEOTIDE SEQUENCE [LARGE SCALE GENOMIC DNA]</scope>
    <source>
        <strain evidence="3">H4-8 / FGSC 9210</strain>
    </source>
</reference>
<accession>D8Q235</accession>
<feature type="compositionally biased region" description="Basic and acidic residues" evidence="1">
    <location>
        <begin position="226"/>
        <end position="248"/>
    </location>
</feature>
<dbReference type="InParanoid" id="D8Q235"/>